<dbReference type="Proteomes" id="UP001212152">
    <property type="component" value="Unassembled WGS sequence"/>
</dbReference>
<feature type="transmembrane region" description="Helical" evidence="2">
    <location>
        <begin position="173"/>
        <end position="194"/>
    </location>
</feature>
<evidence type="ECO:0000313" key="4">
    <source>
        <dbReference type="Proteomes" id="UP001212152"/>
    </source>
</evidence>
<feature type="transmembrane region" description="Helical" evidence="2">
    <location>
        <begin position="328"/>
        <end position="346"/>
    </location>
</feature>
<dbReference type="PANTHER" id="PTHR23528:SF1">
    <property type="entry name" value="MAJOR FACILITATOR SUPERFAMILY (MFS) PROFILE DOMAIN-CONTAINING PROTEIN"/>
    <property type="match status" value="1"/>
</dbReference>
<feature type="transmembrane region" description="Helical" evidence="2">
    <location>
        <begin position="298"/>
        <end position="316"/>
    </location>
</feature>
<dbReference type="InterPro" id="IPR036259">
    <property type="entry name" value="MFS_trans_sf"/>
</dbReference>
<name>A0AAD5XQS4_9FUNG</name>
<dbReference type="SUPFAM" id="SSF103473">
    <property type="entry name" value="MFS general substrate transporter"/>
    <property type="match status" value="1"/>
</dbReference>
<dbReference type="Pfam" id="PF13347">
    <property type="entry name" value="MFS_2"/>
    <property type="match status" value="1"/>
</dbReference>
<proteinExistence type="predicted"/>
<evidence type="ECO:0000256" key="2">
    <source>
        <dbReference type="SAM" id="Phobius"/>
    </source>
</evidence>
<evidence type="ECO:0008006" key="5">
    <source>
        <dbReference type="Google" id="ProtNLM"/>
    </source>
</evidence>
<reference evidence="3" key="1">
    <citation type="submission" date="2020-05" db="EMBL/GenBank/DDBJ databases">
        <title>Phylogenomic resolution of chytrid fungi.</title>
        <authorList>
            <person name="Stajich J.E."/>
            <person name="Amses K."/>
            <person name="Simmons R."/>
            <person name="Seto K."/>
            <person name="Myers J."/>
            <person name="Bonds A."/>
            <person name="Quandt C.A."/>
            <person name="Barry K."/>
            <person name="Liu P."/>
            <person name="Grigoriev I."/>
            <person name="Longcore J.E."/>
            <person name="James T.Y."/>
        </authorList>
    </citation>
    <scope>NUCLEOTIDE SEQUENCE</scope>
    <source>
        <strain evidence="3">JEL0379</strain>
    </source>
</reference>
<comment type="caution">
    <text evidence="3">The sequence shown here is derived from an EMBL/GenBank/DDBJ whole genome shotgun (WGS) entry which is preliminary data.</text>
</comment>
<feature type="transmembrane region" description="Helical" evidence="2">
    <location>
        <begin position="416"/>
        <end position="436"/>
    </location>
</feature>
<dbReference type="AlphaFoldDB" id="A0AAD5XQS4"/>
<accession>A0AAD5XQS4</accession>
<dbReference type="PANTHER" id="PTHR23528">
    <property type="match status" value="1"/>
</dbReference>
<feature type="transmembrane region" description="Helical" evidence="2">
    <location>
        <begin position="456"/>
        <end position="477"/>
    </location>
</feature>
<evidence type="ECO:0000313" key="3">
    <source>
        <dbReference type="EMBL" id="KAJ3184207.1"/>
    </source>
</evidence>
<feature type="region of interest" description="Disordered" evidence="1">
    <location>
        <begin position="1"/>
        <end position="39"/>
    </location>
</feature>
<keyword evidence="4" id="KW-1185">Reference proteome</keyword>
<feature type="transmembrane region" description="Helical" evidence="2">
    <location>
        <begin position="234"/>
        <end position="252"/>
    </location>
</feature>
<feature type="transmembrane region" description="Helical" evidence="2">
    <location>
        <begin position="358"/>
        <end position="382"/>
    </location>
</feature>
<evidence type="ECO:0000256" key="1">
    <source>
        <dbReference type="SAM" id="MobiDB-lite"/>
    </source>
</evidence>
<sequence length="486" mass="52396">MTKNHDPETAPSTAEDRPPTLGDEAPPYDAHIDGGARGPVESLLDETTALLPAAAGASSSDSSSSKPALTKLQMVELNAFWFSYQLYWFLVFVVIVPLQVSQIAGQKGKGRALSVVSLFAGIINLFLAVFVGALNDRASGPRGKRAPYIIGGSIGMAFSLFLLWPSISLGQYVISYALLTASTVVASVPFNGLIADVTPPDQKAQVSSIMGGMNLLGYLTGAVVGIFAEDMGTVPLYVLTCTTLAVGVYVTVRRGPKEPQRNFSQDPLPPIRWAPFLINMVSPLWHHRDFRLVFLSRFLFQLSIASIQQFMQYWVADCTTSDFSPQRAVSIALLPLFILSPVSAFFMPPSNRKRTVYVCALLMTATCALLIQAHTFALALVASSLFGIGYGPFLSVEVALLIDVLPSVADAGKDMALWHSALVLPQFTALPLAGVLRDWGEQWGEGRDEPVKCAGYKLVFGICILYVLAGSIVTKAINLNRRPSSS</sequence>
<feature type="transmembrane region" description="Helical" evidence="2">
    <location>
        <begin position="146"/>
        <end position="167"/>
    </location>
</feature>
<organism evidence="3 4">
    <name type="scientific">Geranomyces variabilis</name>
    <dbReference type="NCBI Taxonomy" id="109894"/>
    <lineage>
        <taxon>Eukaryota</taxon>
        <taxon>Fungi</taxon>
        <taxon>Fungi incertae sedis</taxon>
        <taxon>Chytridiomycota</taxon>
        <taxon>Chytridiomycota incertae sedis</taxon>
        <taxon>Chytridiomycetes</taxon>
        <taxon>Spizellomycetales</taxon>
        <taxon>Powellomycetaceae</taxon>
        <taxon>Geranomyces</taxon>
    </lineage>
</organism>
<protein>
    <recommendedName>
        <fullName evidence="5">Major facilitator superfamily (MFS) profile domain-containing protein</fullName>
    </recommendedName>
</protein>
<feature type="compositionally biased region" description="Basic and acidic residues" evidence="1">
    <location>
        <begin position="1"/>
        <end position="18"/>
    </location>
</feature>
<dbReference type="EMBL" id="JADGJQ010000004">
    <property type="protein sequence ID" value="KAJ3184207.1"/>
    <property type="molecule type" value="Genomic_DNA"/>
</dbReference>
<feature type="transmembrane region" description="Helical" evidence="2">
    <location>
        <begin position="206"/>
        <end position="228"/>
    </location>
</feature>
<dbReference type="Gene3D" id="1.20.1250.20">
    <property type="entry name" value="MFS general substrate transporter like domains"/>
    <property type="match status" value="2"/>
</dbReference>
<feature type="transmembrane region" description="Helical" evidence="2">
    <location>
        <begin position="112"/>
        <end position="134"/>
    </location>
</feature>
<feature type="transmembrane region" description="Helical" evidence="2">
    <location>
        <begin position="79"/>
        <end position="100"/>
    </location>
</feature>
<feature type="transmembrane region" description="Helical" evidence="2">
    <location>
        <begin position="388"/>
        <end position="409"/>
    </location>
</feature>
<keyword evidence="2" id="KW-0472">Membrane</keyword>
<keyword evidence="2" id="KW-0812">Transmembrane</keyword>
<gene>
    <name evidence="3" type="ORF">HDU87_005053</name>
</gene>
<keyword evidence="2" id="KW-1133">Transmembrane helix</keyword>